<feature type="chain" id="PRO_5004848536" description="Outer membrane protein" evidence="2">
    <location>
        <begin position="24"/>
        <end position="313"/>
    </location>
</feature>
<evidence type="ECO:0008006" key="5">
    <source>
        <dbReference type="Google" id="ProtNLM"/>
    </source>
</evidence>
<dbReference type="EMBL" id="BAVC01000215">
    <property type="protein sequence ID" value="GAE55602.1"/>
    <property type="molecule type" value="Genomic_DNA"/>
</dbReference>
<dbReference type="Proteomes" id="UP000019084">
    <property type="component" value="Unassembled WGS sequence"/>
</dbReference>
<evidence type="ECO:0000256" key="1">
    <source>
        <dbReference type="SAM" id="Coils"/>
    </source>
</evidence>
<dbReference type="AlphaFoldDB" id="W4SGW0"/>
<reference evidence="3 4" key="1">
    <citation type="submission" date="2014-01" db="EMBL/GenBank/DDBJ databases">
        <title>Genome sequence and analysis of Xanthomonas arboricola pv. pruni.</title>
        <authorList>
            <person name="Fujikawa T."/>
            <person name="Nakazono-Nagaoka E."/>
        </authorList>
    </citation>
    <scope>NUCLEOTIDE SEQUENCE [LARGE SCALE GENOMIC DNA]</scope>
    <source>
        <strain evidence="4">MAFF 301420</strain>
    </source>
</reference>
<organism evidence="3 4">
    <name type="scientific">Xanthomonas arboricola pv. pruni MAFF 301420</name>
    <dbReference type="NCBI Taxonomy" id="1418095"/>
    <lineage>
        <taxon>Bacteria</taxon>
        <taxon>Pseudomonadati</taxon>
        <taxon>Pseudomonadota</taxon>
        <taxon>Gammaproteobacteria</taxon>
        <taxon>Lysobacterales</taxon>
        <taxon>Lysobacteraceae</taxon>
        <taxon>Xanthomonas</taxon>
    </lineage>
</organism>
<comment type="caution">
    <text evidence="3">The sequence shown here is derived from an EMBL/GenBank/DDBJ whole genome shotgun (WGS) entry which is preliminary data.</text>
</comment>
<keyword evidence="1" id="KW-0175">Coiled coil</keyword>
<evidence type="ECO:0000256" key="2">
    <source>
        <dbReference type="SAM" id="SignalP"/>
    </source>
</evidence>
<name>W4SGW0_9XANT</name>
<keyword evidence="2" id="KW-0732">Signal</keyword>
<feature type="signal peptide" evidence="2">
    <location>
        <begin position="1"/>
        <end position="23"/>
    </location>
</feature>
<accession>W4SGW0</accession>
<proteinExistence type="predicted"/>
<protein>
    <recommendedName>
        <fullName evidence="5">Outer membrane protein</fullName>
    </recommendedName>
</protein>
<evidence type="ECO:0000313" key="4">
    <source>
        <dbReference type="Proteomes" id="UP000019084"/>
    </source>
</evidence>
<sequence length="313" mass="34129">MKLRPLLYLGVLSLGTLPSLAMAAKDDPQADALNRRLAALQNDPQTNELARFERLQAQQSVAALAEAKRRDRDELVFLADRRVEIAELTARTALARRELDRLEGTRNDLLIEASRRDASRARQEAERLRVQAQIQAEEAERMRQAAEQETLARQDAELALTSVAGKQTAKLNAAQQKAVQLAHEEAELVAGAKLPSAKFDSRGEVFSLGSGAFGGKAALSGDAAGQAKALAEYLNIGKKGRVSIVGYDSDAATAKKRAEALRDAWWLPVSPAHGCRSMAPRPPPARRALPRWLSRRNASGWKLRSFNPGMTPG</sequence>
<evidence type="ECO:0000313" key="3">
    <source>
        <dbReference type="EMBL" id="GAE55602.1"/>
    </source>
</evidence>
<gene>
    <name evidence="3" type="ORF">XPR_2237</name>
</gene>
<feature type="coiled-coil region" evidence="1">
    <location>
        <begin position="85"/>
        <end position="149"/>
    </location>
</feature>